<sequence length="164" mass="18248">MLQSGSDDGGGEESGSWALYVIQPSIHRCVPVPVEPPVGLIKYTQPVQCERVRLVARSAIEMGTGHRHRRREFIFQRSAFFLSQAKHRGYGTALTLRDTQRVLVFYAVHRESDWCEAINRNVLAGKCKLSAKPRFETMLLVMDGVGGVGRRPKSGPERAIPATS</sequence>
<accession>F4X614</accession>
<evidence type="ECO:0000313" key="2">
    <source>
        <dbReference type="Proteomes" id="UP000007755"/>
    </source>
</evidence>
<gene>
    <name evidence="1" type="ORF">G5I_13810</name>
</gene>
<evidence type="ECO:0000313" key="1">
    <source>
        <dbReference type="EMBL" id="EGI58108.1"/>
    </source>
</evidence>
<dbReference type="InParanoid" id="F4X614"/>
<keyword evidence="2" id="KW-1185">Reference proteome</keyword>
<reference evidence="1" key="1">
    <citation type="submission" date="2011-02" db="EMBL/GenBank/DDBJ databases">
        <title>The genome of the leaf-cutting ant Acromyrmex echinatior suggests key adaptations to social evolution and fungus farming.</title>
        <authorList>
            <person name="Nygaard S."/>
            <person name="Zhang G."/>
        </authorList>
    </citation>
    <scope>NUCLEOTIDE SEQUENCE</scope>
</reference>
<dbReference type="Proteomes" id="UP000007755">
    <property type="component" value="Unassembled WGS sequence"/>
</dbReference>
<organism evidence="2">
    <name type="scientific">Acromyrmex echinatior</name>
    <name type="common">Panamanian leafcutter ant</name>
    <name type="synonym">Acromyrmex octospinosus echinatior</name>
    <dbReference type="NCBI Taxonomy" id="103372"/>
    <lineage>
        <taxon>Eukaryota</taxon>
        <taxon>Metazoa</taxon>
        <taxon>Ecdysozoa</taxon>
        <taxon>Arthropoda</taxon>
        <taxon>Hexapoda</taxon>
        <taxon>Insecta</taxon>
        <taxon>Pterygota</taxon>
        <taxon>Neoptera</taxon>
        <taxon>Endopterygota</taxon>
        <taxon>Hymenoptera</taxon>
        <taxon>Apocrita</taxon>
        <taxon>Aculeata</taxon>
        <taxon>Formicoidea</taxon>
        <taxon>Formicidae</taxon>
        <taxon>Myrmicinae</taxon>
        <taxon>Acromyrmex</taxon>
    </lineage>
</organism>
<dbReference type="EMBL" id="GL888761">
    <property type="protein sequence ID" value="EGI58108.1"/>
    <property type="molecule type" value="Genomic_DNA"/>
</dbReference>
<protein>
    <submittedName>
        <fullName evidence="1">Uncharacterized protein</fullName>
    </submittedName>
</protein>
<name>F4X614_ACREC</name>
<dbReference type="AlphaFoldDB" id="F4X614"/>
<proteinExistence type="predicted"/>